<comment type="caution">
    <text evidence="1">The sequence shown here is derived from an EMBL/GenBank/DDBJ whole genome shotgun (WGS) entry which is preliminary data.</text>
</comment>
<evidence type="ECO:0000313" key="2">
    <source>
        <dbReference type="Proteomes" id="UP001319846"/>
    </source>
</evidence>
<dbReference type="Proteomes" id="UP001319846">
    <property type="component" value="Unassembled WGS sequence"/>
</dbReference>
<sequence length="573" mass="64269">MAAYPNVNAAQKYARDVVGGRIPACIYVKQACARHLNDVKASKAKSYPYRFDRDLAERVCRFIQKMPHTKDRWARQKQRLVLEPWQLFLFSMIFGWVRKKDKTRRYREAYIEVPRKNGKSIIAAASGLYAFCADKEYGAEVYCGATSEKQAWEVFKPALAMAKKLPGLRKRFGVVVWAKKLERADGSKFEPVIGDPGDGSSPSLAIIDEYHEHQDSNLYDTMISGMGARLQPLVLAITTAGFDIAGPCYSHRERCIEMLDGTQQDDELFALIYTIDPDDDWTSEEAIRKANPNADVSVSMDWLKSQIATAVARARTANRIKTKHLNVWVSAKEGFFNLEAWRKCADPSLTLEQFRGVDCFYGFDLARKLDLTGMVRVFTKQIDGKTHYYCVAPTFWVPEDTVFSNDDRRTAERYQGWVEDRHLESTDGAEIDYREVLAQAVEAHEAAPASESGIDPHGAANLSHQLDDAGLNPVTVQQSYSHMSDPMKELEAAILTGRFHHDDHPIMTWCVGNVVGKYLPGNDDVVRPIKQGSHNKIDGAVALIMAIGRAMNAAQTTPEDLSGFVDNPIMVGI</sequence>
<dbReference type="EMBL" id="JABYQT010000017">
    <property type="protein sequence ID" value="MBZ5489152.1"/>
    <property type="molecule type" value="Genomic_DNA"/>
</dbReference>
<proteinExistence type="predicted"/>
<accession>A0ACC5VYI9</accession>
<protein>
    <submittedName>
        <fullName evidence="1">Terminase large subunit</fullName>
    </submittedName>
</protein>
<organism evidence="1 2">
    <name type="scientific">Vreelandella aquamarina</name>
    <dbReference type="NCBI Taxonomy" id="77097"/>
    <lineage>
        <taxon>Bacteria</taxon>
        <taxon>Pseudomonadati</taxon>
        <taxon>Pseudomonadota</taxon>
        <taxon>Gammaproteobacteria</taxon>
        <taxon>Oceanospirillales</taxon>
        <taxon>Halomonadaceae</taxon>
        <taxon>Vreelandella</taxon>
    </lineage>
</organism>
<evidence type="ECO:0000313" key="1">
    <source>
        <dbReference type="EMBL" id="MBZ5489152.1"/>
    </source>
</evidence>
<gene>
    <name evidence="1" type="ORF">HW452_16655</name>
</gene>
<keyword evidence="2" id="KW-1185">Reference proteome</keyword>
<name>A0ACC5VYI9_9GAMM</name>
<reference evidence="1" key="1">
    <citation type="submission" date="2020-06" db="EMBL/GenBank/DDBJ databases">
        <title>Whole Genome Sequence of Halomonas aquamarina MB598.</title>
        <authorList>
            <person name="Pervaiz M."/>
            <person name="Fariq A."/>
            <person name="Yasmin A."/>
            <person name="Welch M."/>
        </authorList>
    </citation>
    <scope>NUCLEOTIDE SEQUENCE</scope>
    <source>
        <strain evidence="1">MB598</strain>
    </source>
</reference>